<keyword evidence="1" id="KW-0732">Signal</keyword>
<dbReference type="EMBL" id="CP001769">
    <property type="protein sequence ID" value="ADB40025.1"/>
    <property type="molecule type" value="Genomic_DNA"/>
</dbReference>
<feature type="domain" description="NIPSNAP" evidence="2">
    <location>
        <begin position="159"/>
        <end position="262"/>
    </location>
</feature>
<organism evidence="3 4">
    <name type="scientific">Spirosoma linguale (strain ATCC 33905 / DSM 74 / LMG 10896 / Claus 1)</name>
    <dbReference type="NCBI Taxonomy" id="504472"/>
    <lineage>
        <taxon>Bacteria</taxon>
        <taxon>Pseudomonadati</taxon>
        <taxon>Bacteroidota</taxon>
        <taxon>Cytophagia</taxon>
        <taxon>Cytophagales</taxon>
        <taxon>Cytophagaceae</taxon>
        <taxon>Spirosoma</taxon>
    </lineage>
</organism>
<dbReference type="KEGG" id="sli:Slin_4035"/>
<dbReference type="Pfam" id="PF07978">
    <property type="entry name" value="NIPSNAP"/>
    <property type="match status" value="1"/>
</dbReference>
<evidence type="ECO:0000259" key="2">
    <source>
        <dbReference type="Pfam" id="PF07978"/>
    </source>
</evidence>
<dbReference type="Gene3D" id="3.30.70.100">
    <property type="match status" value="2"/>
</dbReference>
<dbReference type="InterPro" id="IPR012577">
    <property type="entry name" value="NIPSNAP"/>
</dbReference>
<dbReference type="STRING" id="504472.Slin_4035"/>
<dbReference type="Proteomes" id="UP000002028">
    <property type="component" value="Chromosome"/>
</dbReference>
<protein>
    <submittedName>
        <fullName evidence="3">NIPSNAP family containing protein</fullName>
    </submittedName>
</protein>
<name>D2QIU9_SPILD</name>
<reference evidence="3 4" key="1">
    <citation type="journal article" date="2010" name="Stand. Genomic Sci.">
        <title>Complete genome sequence of Spirosoma linguale type strain (1).</title>
        <authorList>
            <person name="Lail K."/>
            <person name="Sikorski J."/>
            <person name="Saunders E."/>
            <person name="Lapidus A."/>
            <person name="Glavina Del Rio T."/>
            <person name="Copeland A."/>
            <person name="Tice H."/>
            <person name="Cheng J.-F."/>
            <person name="Lucas S."/>
            <person name="Nolan M."/>
            <person name="Bruce D."/>
            <person name="Goodwin L."/>
            <person name="Pitluck S."/>
            <person name="Ivanova N."/>
            <person name="Mavromatis K."/>
            <person name="Ovchinnikova G."/>
            <person name="Pati A."/>
            <person name="Chen A."/>
            <person name="Palaniappan K."/>
            <person name="Land M."/>
            <person name="Hauser L."/>
            <person name="Chang Y.-J."/>
            <person name="Jeffries C.D."/>
            <person name="Chain P."/>
            <person name="Brettin T."/>
            <person name="Detter J.C."/>
            <person name="Schuetze A."/>
            <person name="Rohde M."/>
            <person name="Tindall B.J."/>
            <person name="Goeker M."/>
            <person name="Bristow J."/>
            <person name="Eisen J.A."/>
            <person name="Markowitz V."/>
            <person name="Hugenholtz P."/>
            <person name="Kyrpides N.C."/>
            <person name="Klenk H.-P."/>
            <person name="Chen F."/>
        </authorList>
    </citation>
    <scope>NUCLEOTIDE SEQUENCE [LARGE SCALE GENOMIC DNA]</scope>
    <source>
        <strain evidence="4">ATCC 33905 / DSM 74 / LMG 10896 / Claus 1</strain>
    </source>
</reference>
<keyword evidence="4" id="KW-1185">Reference proteome</keyword>
<feature type="signal peptide" evidence="1">
    <location>
        <begin position="1"/>
        <end position="20"/>
    </location>
</feature>
<dbReference type="InterPro" id="IPR011008">
    <property type="entry name" value="Dimeric_a/b-barrel"/>
</dbReference>
<proteinExistence type="predicted"/>
<evidence type="ECO:0000256" key="1">
    <source>
        <dbReference type="SAM" id="SignalP"/>
    </source>
</evidence>
<accession>D2QIU9</accession>
<evidence type="ECO:0000313" key="3">
    <source>
        <dbReference type="EMBL" id="ADB40025.1"/>
    </source>
</evidence>
<gene>
    <name evidence="3" type="ordered locus">Slin_4035</name>
</gene>
<dbReference type="eggNOG" id="ENOG502Z900">
    <property type="taxonomic scope" value="Bacteria"/>
</dbReference>
<feature type="chain" id="PRO_5003033897" evidence="1">
    <location>
        <begin position="21"/>
        <end position="264"/>
    </location>
</feature>
<dbReference type="RefSeq" id="WP_012928535.1">
    <property type="nucleotide sequence ID" value="NC_013730.1"/>
</dbReference>
<sequence>MSKISLICLFALLQSAALFAFNPMASREFYELKVYHFKTAEQEQKLDDYLQKAYLPAMHRAGIAKVGVFKPIINTATPAATDDRLLYVFVPFRSRDDFFKLDEKLAKDKQYLTDGAAYLDAVYNAPPYDRIETILLNAFEKSPHFNLPELTSARKDRVYELRSYEGHTEKISKNKIDMFNQGDEIGLFKRLGFNAVFYAEVVAGSRMPNLMYLTTFENKAARDAHWDSFGKDDYWKKLSAMPNYQKNVSRNDTRFLYPTDYSDI</sequence>
<evidence type="ECO:0000313" key="4">
    <source>
        <dbReference type="Proteomes" id="UP000002028"/>
    </source>
</evidence>
<dbReference type="AlphaFoldDB" id="D2QIU9"/>
<dbReference type="SUPFAM" id="SSF54909">
    <property type="entry name" value="Dimeric alpha+beta barrel"/>
    <property type="match status" value="2"/>
</dbReference>
<dbReference type="HOGENOM" id="CLU_093116_0_0_10"/>